<name>A0ABD2W1Q1_9HYME</name>
<dbReference type="Pfam" id="PF13358">
    <property type="entry name" value="DDE_3"/>
    <property type="match status" value="1"/>
</dbReference>
<dbReference type="AlphaFoldDB" id="A0ABD2W1Q1"/>
<dbReference type="InterPro" id="IPR036397">
    <property type="entry name" value="RNaseH_sf"/>
</dbReference>
<dbReference type="Gene3D" id="3.30.420.10">
    <property type="entry name" value="Ribonuclease H-like superfamily/Ribonuclease H"/>
    <property type="match status" value="1"/>
</dbReference>
<accession>A0ABD2W1Q1</accession>
<dbReference type="Proteomes" id="UP001627154">
    <property type="component" value="Unassembled WGS sequence"/>
</dbReference>
<dbReference type="InterPro" id="IPR038717">
    <property type="entry name" value="Tc1-like_DDE_dom"/>
</dbReference>
<evidence type="ECO:0000259" key="1">
    <source>
        <dbReference type="Pfam" id="PF13358"/>
    </source>
</evidence>
<gene>
    <name evidence="2" type="ORF">TKK_017570</name>
</gene>
<keyword evidence="3" id="KW-1185">Reference proteome</keyword>
<sequence length="139" mass="16362">MVPIDRKLRSDGYLELLEDVFIPSINAAFGDQDPINIIEDNCSIHTAHIVRNFWRNNPRFNRLPLPPCTPEINVIENVWAELVREWTLSMARTEEELIVRVEQGWEAMRNRPDYFQRLTDSVSTRLQKILDKEGSLIHY</sequence>
<evidence type="ECO:0000313" key="3">
    <source>
        <dbReference type="Proteomes" id="UP001627154"/>
    </source>
</evidence>
<reference evidence="2 3" key="1">
    <citation type="journal article" date="2024" name="bioRxiv">
        <title>A reference genome for Trichogramma kaykai: A tiny desert-dwelling parasitoid wasp with competing sex-ratio distorters.</title>
        <authorList>
            <person name="Culotta J."/>
            <person name="Lindsey A.R."/>
        </authorList>
    </citation>
    <scope>NUCLEOTIDE SEQUENCE [LARGE SCALE GENOMIC DNA]</scope>
    <source>
        <strain evidence="2 3">KSX58</strain>
    </source>
</reference>
<proteinExistence type="predicted"/>
<comment type="caution">
    <text evidence="2">The sequence shown here is derived from an EMBL/GenBank/DDBJ whole genome shotgun (WGS) entry which is preliminary data.</text>
</comment>
<protein>
    <recommendedName>
        <fullName evidence="1">Tc1-like transposase DDE domain-containing protein</fullName>
    </recommendedName>
</protein>
<evidence type="ECO:0000313" key="2">
    <source>
        <dbReference type="EMBL" id="KAL3386990.1"/>
    </source>
</evidence>
<feature type="domain" description="Tc1-like transposase DDE" evidence="1">
    <location>
        <begin position="21"/>
        <end position="97"/>
    </location>
</feature>
<organism evidence="2 3">
    <name type="scientific">Trichogramma kaykai</name>
    <dbReference type="NCBI Taxonomy" id="54128"/>
    <lineage>
        <taxon>Eukaryota</taxon>
        <taxon>Metazoa</taxon>
        <taxon>Ecdysozoa</taxon>
        <taxon>Arthropoda</taxon>
        <taxon>Hexapoda</taxon>
        <taxon>Insecta</taxon>
        <taxon>Pterygota</taxon>
        <taxon>Neoptera</taxon>
        <taxon>Endopterygota</taxon>
        <taxon>Hymenoptera</taxon>
        <taxon>Apocrita</taxon>
        <taxon>Proctotrupomorpha</taxon>
        <taxon>Chalcidoidea</taxon>
        <taxon>Trichogrammatidae</taxon>
        <taxon>Trichogramma</taxon>
    </lineage>
</organism>
<dbReference type="EMBL" id="JBJJXI010000141">
    <property type="protein sequence ID" value="KAL3386990.1"/>
    <property type="molecule type" value="Genomic_DNA"/>
</dbReference>